<dbReference type="EMBL" id="MU129075">
    <property type="protein sequence ID" value="KAF9507656.1"/>
    <property type="molecule type" value="Genomic_DNA"/>
</dbReference>
<organism evidence="2 3">
    <name type="scientific">Hydnum rufescens UP504</name>
    <dbReference type="NCBI Taxonomy" id="1448309"/>
    <lineage>
        <taxon>Eukaryota</taxon>
        <taxon>Fungi</taxon>
        <taxon>Dikarya</taxon>
        <taxon>Basidiomycota</taxon>
        <taxon>Agaricomycotina</taxon>
        <taxon>Agaricomycetes</taxon>
        <taxon>Cantharellales</taxon>
        <taxon>Hydnaceae</taxon>
        <taxon>Hydnum</taxon>
    </lineage>
</organism>
<protein>
    <submittedName>
        <fullName evidence="2">Uncharacterized protein</fullName>
    </submittedName>
</protein>
<gene>
    <name evidence="2" type="ORF">BS47DRAFT_282646</name>
</gene>
<dbReference type="AlphaFoldDB" id="A0A9P6AL09"/>
<feature type="region of interest" description="Disordered" evidence="1">
    <location>
        <begin position="78"/>
        <end position="120"/>
    </location>
</feature>
<reference evidence="2" key="1">
    <citation type="journal article" date="2020" name="Nat. Commun.">
        <title>Large-scale genome sequencing of mycorrhizal fungi provides insights into the early evolution of symbiotic traits.</title>
        <authorList>
            <person name="Miyauchi S."/>
            <person name="Kiss E."/>
            <person name="Kuo A."/>
            <person name="Drula E."/>
            <person name="Kohler A."/>
            <person name="Sanchez-Garcia M."/>
            <person name="Morin E."/>
            <person name="Andreopoulos B."/>
            <person name="Barry K.W."/>
            <person name="Bonito G."/>
            <person name="Buee M."/>
            <person name="Carver A."/>
            <person name="Chen C."/>
            <person name="Cichocki N."/>
            <person name="Clum A."/>
            <person name="Culley D."/>
            <person name="Crous P.W."/>
            <person name="Fauchery L."/>
            <person name="Girlanda M."/>
            <person name="Hayes R.D."/>
            <person name="Keri Z."/>
            <person name="LaButti K."/>
            <person name="Lipzen A."/>
            <person name="Lombard V."/>
            <person name="Magnuson J."/>
            <person name="Maillard F."/>
            <person name="Murat C."/>
            <person name="Nolan M."/>
            <person name="Ohm R.A."/>
            <person name="Pangilinan J."/>
            <person name="Pereira M.F."/>
            <person name="Perotto S."/>
            <person name="Peter M."/>
            <person name="Pfister S."/>
            <person name="Riley R."/>
            <person name="Sitrit Y."/>
            <person name="Stielow J.B."/>
            <person name="Szollosi G."/>
            <person name="Zifcakova L."/>
            <person name="Stursova M."/>
            <person name="Spatafora J.W."/>
            <person name="Tedersoo L."/>
            <person name="Vaario L.M."/>
            <person name="Yamada A."/>
            <person name="Yan M."/>
            <person name="Wang P."/>
            <person name="Xu J."/>
            <person name="Bruns T."/>
            <person name="Baldrian P."/>
            <person name="Vilgalys R."/>
            <person name="Dunand C."/>
            <person name="Henrissat B."/>
            <person name="Grigoriev I.V."/>
            <person name="Hibbett D."/>
            <person name="Nagy L.G."/>
            <person name="Martin F.M."/>
        </authorList>
    </citation>
    <scope>NUCLEOTIDE SEQUENCE</scope>
    <source>
        <strain evidence="2">UP504</strain>
    </source>
</reference>
<comment type="caution">
    <text evidence="2">The sequence shown here is derived from an EMBL/GenBank/DDBJ whole genome shotgun (WGS) entry which is preliminary data.</text>
</comment>
<keyword evidence="3" id="KW-1185">Reference proteome</keyword>
<evidence type="ECO:0000256" key="1">
    <source>
        <dbReference type="SAM" id="MobiDB-lite"/>
    </source>
</evidence>
<evidence type="ECO:0000313" key="3">
    <source>
        <dbReference type="Proteomes" id="UP000886523"/>
    </source>
</evidence>
<proteinExistence type="predicted"/>
<feature type="compositionally biased region" description="Polar residues" evidence="1">
    <location>
        <begin position="13"/>
        <end position="38"/>
    </location>
</feature>
<feature type="region of interest" description="Disordered" evidence="1">
    <location>
        <begin position="13"/>
        <end position="51"/>
    </location>
</feature>
<evidence type="ECO:0000313" key="2">
    <source>
        <dbReference type="EMBL" id="KAF9507656.1"/>
    </source>
</evidence>
<sequence length="120" mass="12883">MIMASACFVVITKQSSSSRSVSGLPFPSSSTHLLATNDDNPDHASQAGYSTFCYSPSPTSHGSFLSKMLDSTSQYTALPSHDHVESDNIGSTYSPSSRPLLRPRSRSPRPDTNGILTPVY</sequence>
<name>A0A9P6AL09_9AGAM</name>
<dbReference type="Proteomes" id="UP000886523">
    <property type="component" value="Unassembled WGS sequence"/>
</dbReference>
<accession>A0A9P6AL09</accession>